<reference evidence="3" key="1">
    <citation type="journal article" date="2021" name="PeerJ">
        <title>Extensive microbial diversity within the chicken gut microbiome revealed by metagenomics and culture.</title>
        <authorList>
            <person name="Gilroy R."/>
            <person name="Ravi A."/>
            <person name="Getino M."/>
            <person name="Pursley I."/>
            <person name="Horton D.L."/>
            <person name="Alikhan N.F."/>
            <person name="Baker D."/>
            <person name="Gharbi K."/>
            <person name="Hall N."/>
            <person name="Watson M."/>
            <person name="Adriaenssens E.M."/>
            <person name="Foster-Nyarko E."/>
            <person name="Jarju S."/>
            <person name="Secka A."/>
            <person name="Antonio M."/>
            <person name="Oren A."/>
            <person name="Chaudhuri R.R."/>
            <person name="La Ragione R."/>
            <person name="Hildebrand F."/>
            <person name="Pallen M.J."/>
        </authorList>
    </citation>
    <scope>NUCLEOTIDE SEQUENCE</scope>
    <source>
        <strain evidence="3">ChiW7-2402</strain>
    </source>
</reference>
<evidence type="ECO:0000256" key="1">
    <source>
        <dbReference type="SAM" id="Phobius"/>
    </source>
</evidence>
<dbReference type="EMBL" id="DXBB01000035">
    <property type="protein sequence ID" value="HIZ72296.1"/>
    <property type="molecule type" value="Genomic_DNA"/>
</dbReference>
<accession>A0A9D2G4T0</accession>
<feature type="transmembrane region" description="Helical" evidence="1">
    <location>
        <begin position="282"/>
        <end position="308"/>
    </location>
</feature>
<gene>
    <name evidence="3" type="ORF">H9964_01805</name>
</gene>
<keyword evidence="1" id="KW-0812">Transmembrane</keyword>
<name>A0A9D2G4T0_9FIRM</name>
<evidence type="ECO:0000313" key="4">
    <source>
        <dbReference type="Proteomes" id="UP000824102"/>
    </source>
</evidence>
<evidence type="ECO:0000313" key="3">
    <source>
        <dbReference type="EMBL" id="HIZ72296.1"/>
    </source>
</evidence>
<dbReference type="Gene3D" id="1.20.1640.10">
    <property type="entry name" value="Multidrug efflux transporter AcrB transmembrane domain"/>
    <property type="match status" value="1"/>
</dbReference>
<dbReference type="SUPFAM" id="SSF82866">
    <property type="entry name" value="Multidrug efflux transporter AcrB transmembrane domain"/>
    <property type="match status" value="1"/>
</dbReference>
<dbReference type="Pfam" id="PF02355">
    <property type="entry name" value="SecD_SecF_C"/>
    <property type="match status" value="1"/>
</dbReference>
<keyword evidence="1" id="KW-0472">Membrane</keyword>
<dbReference type="InterPro" id="IPR048634">
    <property type="entry name" value="SecD_SecF_C"/>
</dbReference>
<feature type="transmembrane region" description="Helical" evidence="1">
    <location>
        <begin position="257"/>
        <end position="276"/>
    </location>
</feature>
<feature type="transmembrane region" description="Helical" evidence="1">
    <location>
        <begin position="12"/>
        <end position="34"/>
    </location>
</feature>
<protein>
    <recommendedName>
        <fullName evidence="2">Protein export membrane protein SecD/SecF C-terminal domain-containing protein</fullName>
    </recommendedName>
</protein>
<evidence type="ECO:0000259" key="2">
    <source>
        <dbReference type="Pfam" id="PF02355"/>
    </source>
</evidence>
<feature type="domain" description="Protein export membrane protein SecD/SecF C-terminal" evidence="2">
    <location>
        <begin position="149"/>
        <end position="308"/>
    </location>
</feature>
<reference evidence="3" key="2">
    <citation type="submission" date="2021-04" db="EMBL/GenBank/DDBJ databases">
        <authorList>
            <person name="Gilroy R."/>
        </authorList>
    </citation>
    <scope>NUCLEOTIDE SEQUENCE</scope>
    <source>
        <strain evidence="3">ChiW7-2402</strain>
    </source>
</reference>
<sequence length="333" mass="35779">MTKHFYTVKKLPLWIAVSAVILAVGIALFAIFGFNTNTQAGKSFELTYDAVVTIADGGDRVEEVCEDTFDGVGIRYEQKFEAAPAIDNNSLAETGDVTVRYLFGEDVTEAELQAAREVILATLTGEFEGADLYVAIRTQGEAASFAEPVWRGAVALVVAAVVVLVYIGFRFGWGRTVTGLVLTAHDVLLTLALLAITRIPVAAATPLLFAAAAAVISLLLWMVQCMKMRETFKDPAFRTMDAEEAVNECGKTSNKTVLFVAAALAVVFIVAGAVAAAGTRAFFLPLLLPLAVSVYSSLVLGPTLYLPLKRLDDRNNAKKGRYVGKKKAEKAEE</sequence>
<feature type="transmembrane region" description="Helical" evidence="1">
    <location>
        <begin position="176"/>
        <end position="196"/>
    </location>
</feature>
<dbReference type="Proteomes" id="UP000824102">
    <property type="component" value="Unassembled WGS sequence"/>
</dbReference>
<feature type="transmembrane region" description="Helical" evidence="1">
    <location>
        <begin position="202"/>
        <end position="223"/>
    </location>
</feature>
<comment type="caution">
    <text evidence="3">The sequence shown here is derived from an EMBL/GenBank/DDBJ whole genome shotgun (WGS) entry which is preliminary data.</text>
</comment>
<dbReference type="AlphaFoldDB" id="A0A9D2G4T0"/>
<keyword evidence="1" id="KW-1133">Transmembrane helix</keyword>
<feature type="transmembrane region" description="Helical" evidence="1">
    <location>
        <begin position="149"/>
        <end position="169"/>
    </location>
</feature>
<organism evidence="3 4">
    <name type="scientific">Candidatus Gallimonas intestinavium</name>
    <dbReference type="NCBI Taxonomy" id="2838603"/>
    <lineage>
        <taxon>Bacteria</taxon>
        <taxon>Bacillati</taxon>
        <taxon>Bacillota</taxon>
        <taxon>Clostridia</taxon>
        <taxon>Candidatus Gallimonas</taxon>
    </lineage>
</organism>
<proteinExistence type="predicted"/>